<dbReference type="Ensembl" id="ENSEBUT00000008092.1">
    <property type="protein sequence ID" value="ENSEBUP00000007606.1"/>
    <property type="gene ID" value="ENSEBUG00000004969.1"/>
</dbReference>
<reference evidence="2" key="1">
    <citation type="submission" date="2025-08" db="UniProtKB">
        <authorList>
            <consortium name="Ensembl"/>
        </authorList>
    </citation>
    <scope>IDENTIFICATION</scope>
</reference>
<evidence type="ECO:0000313" key="3">
    <source>
        <dbReference type="Proteomes" id="UP000694388"/>
    </source>
</evidence>
<keyword evidence="3" id="KW-1185">Reference proteome</keyword>
<reference evidence="2" key="2">
    <citation type="submission" date="2025-09" db="UniProtKB">
        <authorList>
            <consortium name="Ensembl"/>
        </authorList>
    </citation>
    <scope>IDENTIFICATION</scope>
</reference>
<dbReference type="GeneTree" id="ENSGT00840000131501"/>
<evidence type="ECO:0000313" key="2">
    <source>
        <dbReference type="Ensembl" id="ENSEBUP00000007606.1"/>
    </source>
</evidence>
<organism evidence="2 3">
    <name type="scientific">Eptatretus burgeri</name>
    <name type="common">Inshore hagfish</name>
    <dbReference type="NCBI Taxonomy" id="7764"/>
    <lineage>
        <taxon>Eukaryota</taxon>
        <taxon>Metazoa</taxon>
        <taxon>Chordata</taxon>
        <taxon>Craniata</taxon>
        <taxon>Vertebrata</taxon>
        <taxon>Cyclostomata</taxon>
        <taxon>Myxini</taxon>
        <taxon>Myxiniformes</taxon>
        <taxon>Myxinidae</taxon>
        <taxon>Eptatretinae</taxon>
        <taxon>Eptatretus</taxon>
    </lineage>
</organism>
<accession>A0A8C4NKR0</accession>
<dbReference type="AlphaFoldDB" id="A0A8C4NKR0"/>
<sequence>MSLARPDHHFITPATLPKPKDFSRYVIHGSRAPPPLAQTPPGRRRLVTGTEDWRPHTGTRQSRSFRMLAELTGTQTMNEEDSEAVKKARERFYAEMSSPRYAALRDRHHQYSAHSLHVES</sequence>
<proteinExistence type="predicted"/>
<dbReference type="Proteomes" id="UP000694388">
    <property type="component" value="Unplaced"/>
</dbReference>
<feature type="region of interest" description="Disordered" evidence="1">
    <location>
        <begin position="1"/>
        <end position="58"/>
    </location>
</feature>
<evidence type="ECO:0000256" key="1">
    <source>
        <dbReference type="SAM" id="MobiDB-lite"/>
    </source>
</evidence>
<protein>
    <submittedName>
        <fullName evidence="2">Uncharacterized protein</fullName>
    </submittedName>
</protein>
<name>A0A8C4NKR0_EPTBU</name>
<feature type="compositionally biased region" description="Basic and acidic residues" evidence="1">
    <location>
        <begin position="1"/>
        <end position="10"/>
    </location>
</feature>